<dbReference type="Proteomes" id="UP000010473">
    <property type="component" value="Chromosome"/>
</dbReference>
<dbReference type="PROSITE" id="PS00330">
    <property type="entry name" value="HEMOLYSIN_CALCIUM"/>
    <property type="match status" value="3"/>
</dbReference>
<accession>K9XWG9</accession>
<dbReference type="EMBL" id="CP003653">
    <property type="protein sequence ID" value="AFZ36012.1"/>
    <property type="molecule type" value="Genomic_DNA"/>
</dbReference>
<proteinExistence type="predicted"/>
<evidence type="ECO:0000313" key="4">
    <source>
        <dbReference type="Proteomes" id="UP000010473"/>
    </source>
</evidence>
<dbReference type="GO" id="GO:0005509">
    <property type="term" value="F:calcium ion binding"/>
    <property type="evidence" value="ECO:0007669"/>
    <property type="project" value="InterPro"/>
</dbReference>
<dbReference type="Gene3D" id="3.40.50.1820">
    <property type="entry name" value="alpha/beta hydrolase"/>
    <property type="match status" value="1"/>
</dbReference>
<gene>
    <name evidence="3" type="ordered locus">Sta7437_2479</name>
</gene>
<dbReference type="SUPFAM" id="SSF53474">
    <property type="entry name" value="alpha/beta-Hydrolases"/>
    <property type="match status" value="1"/>
</dbReference>
<keyword evidence="4" id="KW-1185">Reference proteome</keyword>
<dbReference type="OrthoDB" id="437361at2"/>
<evidence type="ECO:0000256" key="1">
    <source>
        <dbReference type="ARBA" id="ARBA00004613"/>
    </source>
</evidence>
<dbReference type="eggNOG" id="COG2931">
    <property type="taxonomic scope" value="Bacteria"/>
</dbReference>
<dbReference type="InterPro" id="IPR050557">
    <property type="entry name" value="RTX_toxin/Mannuronan_C5-epim"/>
</dbReference>
<dbReference type="InterPro" id="IPR011049">
    <property type="entry name" value="Serralysin-like_metalloprot_C"/>
</dbReference>
<dbReference type="SUPFAM" id="SSF51120">
    <property type="entry name" value="beta-Roll"/>
    <property type="match status" value="4"/>
</dbReference>
<organism evidence="3 4">
    <name type="scientific">Stanieria cyanosphaera (strain ATCC 29371 / PCC 7437)</name>
    <dbReference type="NCBI Taxonomy" id="111780"/>
    <lineage>
        <taxon>Bacteria</taxon>
        <taxon>Bacillati</taxon>
        <taxon>Cyanobacteriota</taxon>
        <taxon>Cyanophyceae</taxon>
        <taxon>Pleurocapsales</taxon>
        <taxon>Dermocarpellaceae</taxon>
        <taxon>Stanieria</taxon>
    </lineage>
</organism>
<dbReference type="InterPro" id="IPR029058">
    <property type="entry name" value="AB_hydrolase_fold"/>
</dbReference>
<dbReference type="PANTHER" id="PTHR38340:SF1">
    <property type="entry name" value="S-LAYER PROTEIN"/>
    <property type="match status" value="1"/>
</dbReference>
<keyword evidence="2" id="KW-0964">Secreted</keyword>
<reference evidence="4" key="1">
    <citation type="journal article" date="2013" name="Proc. Natl. Acad. Sci. U.S.A.">
        <title>Improving the coverage of the cyanobacterial phylum using diversity-driven genome sequencing.</title>
        <authorList>
            <person name="Shih P.M."/>
            <person name="Wu D."/>
            <person name="Latifi A."/>
            <person name="Axen S.D."/>
            <person name="Fewer D.P."/>
            <person name="Talla E."/>
            <person name="Calteau A."/>
            <person name="Cai F."/>
            <person name="Tandeau de Marsac N."/>
            <person name="Rippka R."/>
            <person name="Herdman M."/>
            <person name="Sivonen K."/>
            <person name="Coursin T."/>
            <person name="Laurent T."/>
            <person name="Goodwin L."/>
            <person name="Nolan M."/>
            <person name="Davenport K.W."/>
            <person name="Han C.S."/>
            <person name="Rubin E.M."/>
            <person name="Eisen J.A."/>
            <person name="Woyke T."/>
            <person name="Gugger M."/>
            <person name="Kerfeld C.A."/>
        </authorList>
    </citation>
    <scope>NUCLEOTIDE SEQUENCE [LARGE SCALE GENOMIC DNA]</scope>
    <source>
        <strain evidence="4">ATCC 29371 / PCC 7437</strain>
    </source>
</reference>
<dbReference type="Gene3D" id="2.150.10.10">
    <property type="entry name" value="Serralysin-like metalloprotease, C-terminal"/>
    <property type="match status" value="4"/>
</dbReference>
<dbReference type="InterPro" id="IPR018511">
    <property type="entry name" value="Hemolysin-typ_Ca-bd_CS"/>
</dbReference>
<protein>
    <submittedName>
        <fullName evidence="3">Hemolysin-type calcium-binding region</fullName>
    </submittedName>
</protein>
<dbReference type="GO" id="GO:0005576">
    <property type="term" value="C:extracellular region"/>
    <property type="evidence" value="ECO:0007669"/>
    <property type="project" value="UniProtKB-SubCell"/>
</dbReference>
<comment type="subcellular location">
    <subcellularLocation>
        <location evidence="1">Secreted</location>
    </subcellularLocation>
</comment>
<dbReference type="PRINTS" id="PR00313">
    <property type="entry name" value="CABNDNGRPT"/>
</dbReference>
<name>K9XWG9_STAC7</name>
<dbReference type="PANTHER" id="PTHR38340">
    <property type="entry name" value="S-LAYER PROTEIN"/>
    <property type="match status" value="1"/>
</dbReference>
<evidence type="ECO:0000256" key="2">
    <source>
        <dbReference type="ARBA" id="ARBA00022525"/>
    </source>
</evidence>
<evidence type="ECO:0000313" key="3">
    <source>
        <dbReference type="EMBL" id="AFZ36012.1"/>
    </source>
</evidence>
<dbReference type="eggNOG" id="COG1075">
    <property type="taxonomic scope" value="Bacteria"/>
</dbReference>
<sequence length="1561" mass="165684">MSNYLFDLIAKTGNSVASGGSLSGFETTPSINDSGLVAFVGKFGSPEDLLVGDGELLLNNLSSSYSGTFRSGVEINNDNEVVAVDLSGSFSAIRLWDVNNPGSFSKTLGTGKYPPDFVDFENIFSFPELNNNSSTDQVVFTATPKNQFPNVGLETFAGGGFGGRTYNQIILTNGTSRPAIADNGTVAIKDLGEKIVLYDYQLNLTEVISSSFNGFSSVGTSPGISDDGKAIVFYGNLTNPGADSTTQGLNPGAGIFVSIETDTGREIKRIAGIAGNGILDPGENHEDTNGNGVVDTGEDKGDIFSFASNEKIGIIFKETLGETQTPNGGFGDVAFLALNDSGKIGLFSNQFKISSTEGTTQTTVNSSLVAKAGQEANRVSPELTGSIQNINIYDPINDSGQIAFWVKTTNSEEAVVRANPVRKPVLIVPGIGGSFPISNFKDWILDRGVSPDTLQPEQYGRIYNDLIETLKRSGYVEGINLFVATYDWRLNPGPIDEVLDGKIHRSVAELTDNTYEYSVDQFAFWLKEAVKGWRRQFSGIPSNLIPGLDSVDIIAHSAGGLPVRTYIQNEDAYGKSFTFIDDDGNTLDANLPKVNNFISLGVPYRGSAIPWQALQNNFSYDPVMRLLGQILRIAFRNVNQGTTIKLTGHTDAEGAITQEEATALGPLGFIEEYVPNLKALLATYPFIDDSSDQLKTSKEIDSTTENTFLLDLNNGFDSIPSRDPNGFANLIQQMIAIYATGTPTPDGVIQKIGPEYLVNTNGINVLPKPTILPFNNKLLPRSPREGEIWYELKEKLVDTQGDQAIPRLSAIGTFEEYPKANINLINFPSVIHTSLTFDPDIQKRILEILGVRLEDELISTNLHTSITNLSGLSGDLTPLISTIILDPVEGFIVDGQGRRLGYTTATGAITEIPNSVWLGETDGIGFIPDKVEGPFQLQLTGLGEDYYVSVALETENGPAAIEAEGFLAAGEQLTLNIPINNAPILDLNPNTPGIDFNTSLTQPQNAIALTQNPLNLTDSDSPNLQGATITIQNPLDGNSEFLTATPTGNITTTYDSATSTLTLTGTDTLANYQQVLQSITYTNQKTNPNPTPRQITFVVDDGVSFNNLSPTATTTVTINLKLNGTSGNDTLIGGIGNDTLIGGVGNDRLEGKAGNDILNGVTGIDTLIGGVGHDDYFIDHISDTTIEDTNAGSDTVRTSISWTLAENLENLILTGTNLINATGNNLNNLITGNNANNLLAGGDGNDTLNGNIGDDTMIGERGNDTYLVNSSLDLISETLNQGTDTVNSTTTYTLSNHLENLTLTGNNLIDATGNNLNNLLTGNNANNLLAGADGLDTLIGNGGSDRLNGDLGDDSMLGGMGNDLYQVDSLGDTISENSGEGTDSVHTTITYTLGDNLENLTLTSNAVIDGTGNNFNNNLTGNVSDNILSGGAGNDTLNGNNGDDLLIGGVGNDRLSGGNGADRFRLLATNERSDTIVDFVVADDTIEVAASFGGGLIAGSSIGSNEFVIGSTALSSSDRFGYDTSNGLLWFDVDGTGSNRQVNLATLSSGLSLTHDDLVVI</sequence>
<dbReference type="InterPro" id="IPR001343">
    <property type="entry name" value="Hemolysn_Ca-bd"/>
</dbReference>
<dbReference type="STRING" id="111780.Sta7437_2479"/>
<dbReference type="HOGENOM" id="CLU_245913_0_0_3"/>
<dbReference type="Pfam" id="PF00353">
    <property type="entry name" value="HemolysinCabind"/>
    <property type="match status" value="4"/>
</dbReference>
<dbReference type="RefSeq" id="WP_015193680.1">
    <property type="nucleotide sequence ID" value="NC_019748.1"/>
</dbReference>
<dbReference type="KEGG" id="scs:Sta7437_2479"/>